<accession>A0AA88A217</accession>
<gene>
    <name evidence="2" type="ORF">TIFTF001_012628</name>
</gene>
<feature type="region of interest" description="Disordered" evidence="1">
    <location>
        <begin position="64"/>
        <end position="90"/>
    </location>
</feature>
<protein>
    <submittedName>
        <fullName evidence="2">Uncharacterized protein</fullName>
    </submittedName>
</protein>
<feature type="compositionally biased region" description="Acidic residues" evidence="1">
    <location>
        <begin position="65"/>
        <end position="90"/>
    </location>
</feature>
<dbReference type="Proteomes" id="UP001187192">
    <property type="component" value="Unassembled WGS sequence"/>
</dbReference>
<evidence type="ECO:0000313" key="2">
    <source>
        <dbReference type="EMBL" id="GMN43410.1"/>
    </source>
</evidence>
<sequence length="90" mass="10436">MERTIEIGHYLEVLKELEILCGFTPSSYHHLSKDKGHEVLMVSPWPADMRSLLEQLGLFIKDEYPQDEDENEEEAILNGEGEEGEIFDRD</sequence>
<proteinExistence type="predicted"/>
<dbReference type="Gramene" id="FCD_00029844-RA">
    <property type="protein sequence ID" value="FCD_00029844-RA:cds"/>
    <property type="gene ID" value="FCD_00029844"/>
</dbReference>
<name>A0AA88A217_FICCA</name>
<comment type="caution">
    <text evidence="2">The sequence shown here is derived from an EMBL/GenBank/DDBJ whole genome shotgun (WGS) entry which is preliminary data.</text>
</comment>
<organism evidence="2 3">
    <name type="scientific">Ficus carica</name>
    <name type="common">Common fig</name>
    <dbReference type="NCBI Taxonomy" id="3494"/>
    <lineage>
        <taxon>Eukaryota</taxon>
        <taxon>Viridiplantae</taxon>
        <taxon>Streptophyta</taxon>
        <taxon>Embryophyta</taxon>
        <taxon>Tracheophyta</taxon>
        <taxon>Spermatophyta</taxon>
        <taxon>Magnoliopsida</taxon>
        <taxon>eudicotyledons</taxon>
        <taxon>Gunneridae</taxon>
        <taxon>Pentapetalae</taxon>
        <taxon>rosids</taxon>
        <taxon>fabids</taxon>
        <taxon>Rosales</taxon>
        <taxon>Moraceae</taxon>
        <taxon>Ficeae</taxon>
        <taxon>Ficus</taxon>
    </lineage>
</organism>
<keyword evidence="3" id="KW-1185">Reference proteome</keyword>
<evidence type="ECO:0000313" key="3">
    <source>
        <dbReference type="Proteomes" id="UP001187192"/>
    </source>
</evidence>
<reference evidence="2" key="1">
    <citation type="submission" date="2023-07" db="EMBL/GenBank/DDBJ databases">
        <title>draft genome sequence of fig (Ficus carica).</title>
        <authorList>
            <person name="Takahashi T."/>
            <person name="Nishimura K."/>
        </authorList>
    </citation>
    <scope>NUCLEOTIDE SEQUENCE</scope>
</reference>
<evidence type="ECO:0000256" key="1">
    <source>
        <dbReference type="SAM" id="MobiDB-lite"/>
    </source>
</evidence>
<dbReference type="EMBL" id="BTGU01000016">
    <property type="protein sequence ID" value="GMN43410.1"/>
    <property type="molecule type" value="Genomic_DNA"/>
</dbReference>
<dbReference type="AlphaFoldDB" id="A0AA88A217"/>